<dbReference type="GO" id="GO:0046872">
    <property type="term" value="F:metal ion binding"/>
    <property type="evidence" value="ECO:0007669"/>
    <property type="project" value="UniProtKB-KW"/>
</dbReference>
<keyword evidence="13" id="KW-0594">Phospholipid biosynthesis</keyword>
<feature type="active site" description="Proton acceptor" evidence="15">
    <location>
        <position position="72"/>
    </location>
</feature>
<feature type="binding site" evidence="17">
    <location>
        <position position="79"/>
    </location>
    <ligand>
        <name>ATP</name>
        <dbReference type="ChEBI" id="CHEBI:30616"/>
    </ligand>
</feature>
<feature type="binding site" evidence="16">
    <location>
        <position position="72"/>
    </location>
    <ligand>
        <name>substrate</name>
    </ligand>
</feature>
<feature type="binding site" evidence="16">
    <location>
        <begin position="25"/>
        <end position="28"/>
    </location>
    <ligand>
        <name>substrate</name>
    </ligand>
</feature>
<name>A0A1H8ZVH0_9LACT</name>
<dbReference type="GO" id="GO:0008654">
    <property type="term" value="P:phospholipid biosynthetic process"/>
    <property type="evidence" value="ECO:0007669"/>
    <property type="project" value="UniProtKB-KW"/>
</dbReference>
<evidence type="ECO:0000256" key="19">
    <source>
        <dbReference type="SAM" id="Phobius"/>
    </source>
</evidence>
<dbReference type="InterPro" id="IPR036945">
    <property type="entry name" value="DAGK_sf"/>
</dbReference>
<keyword evidence="10 19" id="KW-1133">Transmembrane helix</keyword>
<dbReference type="PROSITE" id="PS01069">
    <property type="entry name" value="DAGK_PROKAR"/>
    <property type="match status" value="1"/>
</dbReference>
<evidence type="ECO:0000313" key="20">
    <source>
        <dbReference type="EMBL" id="SEP68442.1"/>
    </source>
</evidence>
<evidence type="ECO:0000256" key="13">
    <source>
        <dbReference type="ARBA" id="ARBA00023209"/>
    </source>
</evidence>
<evidence type="ECO:0000256" key="7">
    <source>
        <dbReference type="ARBA" id="ARBA00022741"/>
    </source>
</evidence>
<keyword evidence="12 19" id="KW-0472">Membrane</keyword>
<keyword evidence="18" id="KW-0479">Metal-binding</keyword>
<dbReference type="CDD" id="cd14265">
    <property type="entry name" value="UDPK_IM_like"/>
    <property type="match status" value="1"/>
</dbReference>
<feature type="transmembrane region" description="Helical" evidence="19">
    <location>
        <begin position="32"/>
        <end position="52"/>
    </location>
</feature>
<feature type="transmembrane region" description="Helical" evidence="19">
    <location>
        <begin position="58"/>
        <end position="82"/>
    </location>
</feature>
<keyword evidence="7 17" id="KW-0547">Nucleotide-binding</keyword>
<dbReference type="OrthoDB" id="9789934at2"/>
<evidence type="ECO:0000256" key="2">
    <source>
        <dbReference type="ARBA" id="ARBA00005967"/>
    </source>
</evidence>
<evidence type="ECO:0000256" key="3">
    <source>
        <dbReference type="ARBA" id="ARBA00022475"/>
    </source>
</evidence>
<evidence type="ECO:0000256" key="12">
    <source>
        <dbReference type="ARBA" id="ARBA00023136"/>
    </source>
</evidence>
<feature type="transmembrane region" description="Helical" evidence="19">
    <location>
        <begin position="103"/>
        <end position="125"/>
    </location>
</feature>
<proteinExistence type="inferred from homology"/>
<keyword evidence="9 17" id="KW-0067">ATP-binding</keyword>
<dbReference type="InterPro" id="IPR000829">
    <property type="entry name" value="DAGK"/>
</dbReference>
<dbReference type="Gene3D" id="1.10.287.3610">
    <property type="match status" value="1"/>
</dbReference>
<evidence type="ECO:0000256" key="10">
    <source>
        <dbReference type="ARBA" id="ARBA00022989"/>
    </source>
</evidence>
<comment type="cofactor">
    <cofactor evidence="18">
        <name>Mg(2+)</name>
        <dbReference type="ChEBI" id="CHEBI:18420"/>
    </cofactor>
    <text evidence="18">Mn(2+), Zn(2+), Cd(2+) and Co(2+) support activity to lesser extents.</text>
</comment>
<feature type="binding site" evidence="18">
    <location>
        <position position="31"/>
    </location>
    <ligand>
        <name>a divalent metal cation</name>
        <dbReference type="ChEBI" id="CHEBI:60240"/>
    </ligand>
</feature>
<dbReference type="Pfam" id="PF01219">
    <property type="entry name" value="DAGK_prokar"/>
    <property type="match status" value="1"/>
</dbReference>
<evidence type="ECO:0000256" key="6">
    <source>
        <dbReference type="ARBA" id="ARBA00022692"/>
    </source>
</evidence>
<comment type="subcellular location">
    <subcellularLocation>
        <location evidence="1">Cell membrane</location>
        <topology evidence="1">Multi-pass membrane protein</topology>
    </subcellularLocation>
</comment>
<evidence type="ECO:0000256" key="11">
    <source>
        <dbReference type="ARBA" id="ARBA00023098"/>
    </source>
</evidence>
<dbReference type="STRING" id="89093.SAMN04488558_101351"/>
<keyword evidence="18" id="KW-0460">Magnesium</keyword>
<sequence>MDSHDKYHAWRKVIRSFSYAGQGIRQTWRSELNFRIEIAISILVIGMASFFGLALSEWAILCLTISIVLALELVNTALEAAVDLITDHRYAPLAKVAKDASAGAVFLASIMAVIIGCLIFIPYLWEWGRNWGTL</sequence>
<evidence type="ECO:0000256" key="15">
    <source>
        <dbReference type="PIRSR" id="PIRSR600829-1"/>
    </source>
</evidence>
<evidence type="ECO:0000256" key="1">
    <source>
        <dbReference type="ARBA" id="ARBA00004651"/>
    </source>
</evidence>
<dbReference type="GO" id="GO:0005524">
    <property type="term" value="F:ATP binding"/>
    <property type="evidence" value="ECO:0007669"/>
    <property type="project" value="UniProtKB-KW"/>
</dbReference>
<evidence type="ECO:0000256" key="4">
    <source>
        <dbReference type="ARBA" id="ARBA00022516"/>
    </source>
</evidence>
<reference evidence="20 21" key="1">
    <citation type="submission" date="2016-10" db="EMBL/GenBank/DDBJ databases">
        <authorList>
            <person name="de Groot N.N."/>
        </authorList>
    </citation>
    <scope>NUCLEOTIDE SEQUENCE [LARGE SCALE GENOMIC DNA]</scope>
    <source>
        <strain evidence="20 21">DSM 15695</strain>
    </source>
</reference>
<dbReference type="AlphaFoldDB" id="A0A1H8ZVH0"/>
<dbReference type="GO" id="GO:0005886">
    <property type="term" value="C:plasma membrane"/>
    <property type="evidence" value="ECO:0007669"/>
    <property type="project" value="UniProtKB-SubCell"/>
</dbReference>
<keyword evidence="3" id="KW-1003">Cell membrane</keyword>
<dbReference type="PANTHER" id="PTHR34299">
    <property type="entry name" value="DIACYLGLYCEROL KINASE"/>
    <property type="match status" value="1"/>
</dbReference>
<keyword evidence="4" id="KW-0444">Lipid biosynthesis</keyword>
<evidence type="ECO:0000256" key="14">
    <source>
        <dbReference type="ARBA" id="ARBA00023264"/>
    </source>
</evidence>
<feature type="binding site" evidence="17">
    <location>
        <position position="31"/>
    </location>
    <ligand>
        <name>ATP</name>
        <dbReference type="ChEBI" id="CHEBI:30616"/>
    </ligand>
</feature>
<keyword evidence="5" id="KW-0808">Transferase</keyword>
<gene>
    <name evidence="20" type="ORF">SAMN04488558_101351</name>
</gene>
<feature type="binding site" evidence="17">
    <location>
        <position position="19"/>
    </location>
    <ligand>
        <name>ATP</name>
        <dbReference type="ChEBI" id="CHEBI:30616"/>
    </ligand>
</feature>
<dbReference type="PANTHER" id="PTHR34299:SF1">
    <property type="entry name" value="DIACYLGLYCEROL KINASE"/>
    <property type="match status" value="1"/>
</dbReference>
<evidence type="ECO:0000256" key="16">
    <source>
        <dbReference type="PIRSR" id="PIRSR600829-2"/>
    </source>
</evidence>
<protein>
    <submittedName>
        <fullName evidence="20">Diacylglycerol kinase (ATP)</fullName>
    </submittedName>
</protein>
<keyword evidence="14" id="KW-1208">Phospholipid metabolism</keyword>
<dbReference type="InterPro" id="IPR033717">
    <property type="entry name" value="UDPK"/>
</dbReference>
<dbReference type="EMBL" id="FOEN01000001">
    <property type="protein sequence ID" value="SEP68442.1"/>
    <property type="molecule type" value="Genomic_DNA"/>
</dbReference>
<comment type="similarity">
    <text evidence="2">Belongs to the bacterial diacylglycerol kinase family.</text>
</comment>
<evidence type="ECO:0000256" key="8">
    <source>
        <dbReference type="ARBA" id="ARBA00022777"/>
    </source>
</evidence>
<evidence type="ECO:0000256" key="17">
    <source>
        <dbReference type="PIRSR" id="PIRSR600829-3"/>
    </source>
</evidence>
<dbReference type="Proteomes" id="UP000198833">
    <property type="component" value="Unassembled WGS sequence"/>
</dbReference>
<evidence type="ECO:0000256" key="5">
    <source>
        <dbReference type="ARBA" id="ARBA00022679"/>
    </source>
</evidence>
<evidence type="ECO:0000256" key="9">
    <source>
        <dbReference type="ARBA" id="ARBA00022840"/>
    </source>
</evidence>
<dbReference type="RefSeq" id="WP_092570147.1">
    <property type="nucleotide sequence ID" value="NZ_CALUDV010000020.1"/>
</dbReference>
<evidence type="ECO:0000256" key="18">
    <source>
        <dbReference type="PIRSR" id="PIRSR600829-4"/>
    </source>
</evidence>
<keyword evidence="11" id="KW-0443">Lipid metabolism</keyword>
<organism evidence="20 21">
    <name type="scientific">Ignavigranum ruoffiae</name>
    <dbReference type="NCBI Taxonomy" id="89093"/>
    <lineage>
        <taxon>Bacteria</taxon>
        <taxon>Bacillati</taxon>
        <taxon>Bacillota</taxon>
        <taxon>Bacilli</taxon>
        <taxon>Lactobacillales</taxon>
        <taxon>Aerococcaceae</taxon>
        <taxon>Ignavigranum</taxon>
    </lineage>
</organism>
<accession>A0A1H8ZVH0</accession>
<feature type="binding site" evidence="18">
    <location>
        <position position="79"/>
    </location>
    <ligand>
        <name>a divalent metal cation</name>
        <dbReference type="ChEBI" id="CHEBI:60240"/>
    </ligand>
</feature>
<dbReference type="GO" id="GO:0016301">
    <property type="term" value="F:kinase activity"/>
    <property type="evidence" value="ECO:0007669"/>
    <property type="project" value="UniProtKB-KW"/>
</dbReference>
<keyword evidence="21" id="KW-1185">Reference proteome</keyword>
<evidence type="ECO:0000313" key="21">
    <source>
        <dbReference type="Proteomes" id="UP000198833"/>
    </source>
</evidence>
<keyword evidence="6 19" id="KW-0812">Transmembrane</keyword>
<feature type="binding site" evidence="17">
    <location>
        <begin position="98"/>
        <end position="99"/>
    </location>
    <ligand>
        <name>ATP</name>
        <dbReference type="ChEBI" id="CHEBI:30616"/>
    </ligand>
</feature>
<keyword evidence="8 20" id="KW-0418">Kinase</keyword>